<dbReference type="GO" id="GO:0005829">
    <property type="term" value="C:cytosol"/>
    <property type="evidence" value="ECO:0007669"/>
    <property type="project" value="TreeGrafter"/>
</dbReference>
<dbReference type="AlphaFoldDB" id="X1TBB7"/>
<name>X1TBB7_9ZZZZ</name>
<comment type="catalytic activity">
    <reaction evidence="1">
        <text>(7,8-dihydropterin-6-yl)methyl diphosphate + 4-aminobenzoate = 7,8-dihydropteroate + diphosphate</text>
        <dbReference type="Rhea" id="RHEA:19949"/>
        <dbReference type="ChEBI" id="CHEBI:17836"/>
        <dbReference type="ChEBI" id="CHEBI:17839"/>
        <dbReference type="ChEBI" id="CHEBI:33019"/>
        <dbReference type="ChEBI" id="CHEBI:72950"/>
        <dbReference type="EC" id="2.5.1.15"/>
    </reaction>
</comment>
<feature type="non-terminal residue" evidence="10">
    <location>
        <position position="300"/>
    </location>
</feature>
<reference evidence="10" key="1">
    <citation type="journal article" date="2014" name="Front. Microbiol.">
        <title>High frequency of phylogenetically diverse reductive dehalogenase-homologous genes in deep subseafloor sedimentary metagenomes.</title>
        <authorList>
            <person name="Kawai M."/>
            <person name="Futagami T."/>
            <person name="Toyoda A."/>
            <person name="Takaki Y."/>
            <person name="Nishi S."/>
            <person name="Hori S."/>
            <person name="Arai W."/>
            <person name="Tsubouchi T."/>
            <person name="Morono Y."/>
            <person name="Uchiyama I."/>
            <person name="Ito T."/>
            <person name="Fujiyama A."/>
            <person name="Inagaki F."/>
            <person name="Takami H."/>
        </authorList>
    </citation>
    <scope>NUCLEOTIDE SEQUENCE</scope>
    <source>
        <strain evidence="10">Expedition CK06-06</strain>
    </source>
</reference>
<dbReference type="Gene3D" id="3.20.20.20">
    <property type="entry name" value="Dihydropteroate synthase-like"/>
    <property type="match status" value="1"/>
</dbReference>
<evidence type="ECO:0000256" key="5">
    <source>
        <dbReference type="ARBA" id="ARBA00022679"/>
    </source>
</evidence>
<evidence type="ECO:0000256" key="6">
    <source>
        <dbReference type="ARBA" id="ARBA00022723"/>
    </source>
</evidence>
<evidence type="ECO:0000313" key="10">
    <source>
        <dbReference type="EMBL" id="GAI77319.1"/>
    </source>
</evidence>
<dbReference type="NCBIfam" id="TIGR01496">
    <property type="entry name" value="DHPS"/>
    <property type="match status" value="1"/>
</dbReference>
<gene>
    <name evidence="10" type="ORF">S12H4_25788</name>
</gene>
<protein>
    <recommendedName>
        <fullName evidence="4">dihydropteroate synthase</fullName>
        <ecNumber evidence="4">2.5.1.15</ecNumber>
    </recommendedName>
</protein>
<keyword evidence="8" id="KW-0289">Folate biosynthesis</keyword>
<proteinExistence type="predicted"/>
<dbReference type="InterPro" id="IPR006390">
    <property type="entry name" value="DHP_synth_dom"/>
</dbReference>
<dbReference type="EC" id="2.5.1.15" evidence="4"/>
<comment type="pathway">
    <text evidence="3">Cofactor biosynthesis; tetrahydrofolate biosynthesis; 7,8-dihydrofolate from 2-amino-4-hydroxy-6-hydroxymethyl-7,8-dihydropteridine diphosphate and 4-aminobenzoate: step 1/2.</text>
</comment>
<evidence type="ECO:0000256" key="7">
    <source>
        <dbReference type="ARBA" id="ARBA00022842"/>
    </source>
</evidence>
<comment type="cofactor">
    <cofactor evidence="2">
        <name>Mg(2+)</name>
        <dbReference type="ChEBI" id="CHEBI:18420"/>
    </cofactor>
</comment>
<dbReference type="InterPro" id="IPR045031">
    <property type="entry name" value="DHP_synth-like"/>
</dbReference>
<evidence type="ECO:0000259" key="9">
    <source>
        <dbReference type="PROSITE" id="PS50972"/>
    </source>
</evidence>
<evidence type="ECO:0000256" key="1">
    <source>
        <dbReference type="ARBA" id="ARBA00000012"/>
    </source>
</evidence>
<evidence type="ECO:0000256" key="3">
    <source>
        <dbReference type="ARBA" id="ARBA00004763"/>
    </source>
</evidence>
<dbReference type="InterPro" id="IPR011005">
    <property type="entry name" value="Dihydropteroate_synth-like_sf"/>
</dbReference>
<dbReference type="PROSITE" id="PS00793">
    <property type="entry name" value="DHPS_2"/>
    <property type="match status" value="1"/>
</dbReference>
<dbReference type="PROSITE" id="PS50972">
    <property type="entry name" value="PTERIN_BINDING"/>
    <property type="match status" value="1"/>
</dbReference>
<dbReference type="Pfam" id="PF00809">
    <property type="entry name" value="Pterin_bind"/>
    <property type="match status" value="1"/>
</dbReference>
<dbReference type="GO" id="GO:0046654">
    <property type="term" value="P:tetrahydrofolate biosynthetic process"/>
    <property type="evidence" value="ECO:0007669"/>
    <property type="project" value="TreeGrafter"/>
</dbReference>
<evidence type="ECO:0000256" key="8">
    <source>
        <dbReference type="ARBA" id="ARBA00022909"/>
    </source>
</evidence>
<keyword evidence="5" id="KW-0808">Transferase</keyword>
<dbReference type="PROSITE" id="PS00792">
    <property type="entry name" value="DHPS_1"/>
    <property type="match status" value="1"/>
</dbReference>
<sequence length="300" mass="33060">RFKEFEKIGATAAGSRIMVDKIFPISLKVRGINPLAANILKQEMLARGGDVVTSRDSLMKTGGKADVIIQGTVKSVKSLIGKIKQQPFGLKALSGDLECYIDKLDENKKRGKLIIGKKEFNLNEDVLVMGILNVTPDSFYDGGYYFEKDKACRRAETIVKEGAHIIDIGGMSTRPGSLPVSFEEEVGRIIPVIEYISKNYNILVSADTYRSEVARRAIDVGAHIINDISGLSMDSNMAKVIAEGDVSVVIMHIKGTPENMQKNPEYENVIDEIYDYLEGKTFNISSLLRVSFSISSLARS</sequence>
<dbReference type="InterPro" id="IPR000489">
    <property type="entry name" value="Pterin-binding_dom"/>
</dbReference>
<feature type="domain" description="Pterin-binding" evidence="9">
    <location>
        <begin position="126"/>
        <end position="300"/>
    </location>
</feature>
<dbReference type="EMBL" id="BARW01014570">
    <property type="protein sequence ID" value="GAI77319.1"/>
    <property type="molecule type" value="Genomic_DNA"/>
</dbReference>
<evidence type="ECO:0000256" key="2">
    <source>
        <dbReference type="ARBA" id="ARBA00001946"/>
    </source>
</evidence>
<feature type="non-terminal residue" evidence="10">
    <location>
        <position position="1"/>
    </location>
</feature>
<accession>X1TBB7</accession>
<dbReference type="PANTHER" id="PTHR20941:SF1">
    <property type="entry name" value="FOLIC ACID SYNTHESIS PROTEIN FOL1"/>
    <property type="match status" value="1"/>
</dbReference>
<dbReference type="SUPFAM" id="SSF51717">
    <property type="entry name" value="Dihydropteroate synthetase-like"/>
    <property type="match status" value="1"/>
</dbReference>
<dbReference type="GO" id="GO:0046872">
    <property type="term" value="F:metal ion binding"/>
    <property type="evidence" value="ECO:0007669"/>
    <property type="project" value="UniProtKB-KW"/>
</dbReference>
<dbReference type="GO" id="GO:0004156">
    <property type="term" value="F:dihydropteroate synthase activity"/>
    <property type="evidence" value="ECO:0007669"/>
    <property type="project" value="UniProtKB-EC"/>
</dbReference>
<dbReference type="GO" id="GO:0046656">
    <property type="term" value="P:folic acid biosynthetic process"/>
    <property type="evidence" value="ECO:0007669"/>
    <property type="project" value="UniProtKB-KW"/>
</dbReference>
<keyword evidence="6" id="KW-0479">Metal-binding</keyword>
<dbReference type="PANTHER" id="PTHR20941">
    <property type="entry name" value="FOLATE SYNTHESIS PROTEINS"/>
    <property type="match status" value="1"/>
</dbReference>
<organism evidence="10">
    <name type="scientific">marine sediment metagenome</name>
    <dbReference type="NCBI Taxonomy" id="412755"/>
    <lineage>
        <taxon>unclassified sequences</taxon>
        <taxon>metagenomes</taxon>
        <taxon>ecological metagenomes</taxon>
    </lineage>
</organism>
<keyword evidence="7" id="KW-0460">Magnesium</keyword>
<comment type="caution">
    <text evidence="10">The sequence shown here is derived from an EMBL/GenBank/DDBJ whole genome shotgun (WGS) entry which is preliminary data.</text>
</comment>
<evidence type="ECO:0000256" key="4">
    <source>
        <dbReference type="ARBA" id="ARBA00012458"/>
    </source>
</evidence>